<dbReference type="SUPFAM" id="SSF53448">
    <property type="entry name" value="Nucleotide-diphospho-sugar transferases"/>
    <property type="match status" value="1"/>
</dbReference>
<dbReference type="GO" id="GO:0005525">
    <property type="term" value="F:GTP binding"/>
    <property type="evidence" value="ECO:0007669"/>
    <property type="project" value="UniProtKB-UniRule"/>
</dbReference>
<comment type="function">
    <text evidence="9">Catalyzes the conversion of (8S)-3',8-cyclo-7,8-dihydroguanosine 5'-triphosphate to cyclic pyranopterin monophosphate (cPMP).</text>
</comment>
<dbReference type="InterPro" id="IPR036522">
    <property type="entry name" value="MoaC_sf"/>
</dbReference>
<evidence type="ECO:0000256" key="5">
    <source>
        <dbReference type="ARBA" id="ARBA00022741"/>
    </source>
</evidence>
<dbReference type="NCBIfam" id="TIGR02665">
    <property type="entry name" value="molyb_mobA"/>
    <property type="match status" value="1"/>
</dbReference>
<dbReference type="SUPFAM" id="SSF55040">
    <property type="entry name" value="Molybdenum cofactor biosynthesis protein C, MoaC"/>
    <property type="match status" value="1"/>
</dbReference>
<evidence type="ECO:0000256" key="9">
    <source>
        <dbReference type="ARBA" id="ARBA00055087"/>
    </source>
</evidence>
<evidence type="ECO:0000256" key="4">
    <source>
        <dbReference type="ARBA" id="ARBA00022723"/>
    </source>
</evidence>
<dbReference type="UniPathway" id="UPA00344"/>
<keyword evidence="7 10" id="KW-0342">GTP-binding</keyword>
<evidence type="ECO:0000256" key="2">
    <source>
        <dbReference type="ARBA" id="ARBA00022490"/>
    </source>
</evidence>
<proteinExistence type="inferred from homology"/>
<feature type="domain" description="MobA-like NTP transferase" evidence="12">
    <location>
        <begin position="6"/>
        <end position="165"/>
    </location>
</feature>
<dbReference type="GO" id="GO:0046872">
    <property type="term" value="F:metal ion binding"/>
    <property type="evidence" value="ECO:0007669"/>
    <property type="project" value="UniProtKB-KW"/>
</dbReference>
<dbReference type="AlphaFoldDB" id="A0A8J7KAJ5"/>
<name>A0A8J7KAJ5_9NEIS</name>
<reference evidence="13 14" key="1">
    <citation type="submission" date="2020-10" db="EMBL/GenBank/DDBJ databases">
        <title>The genome sequence of Chitinilyticum litopenaei 4Y14.</title>
        <authorList>
            <person name="Liu Y."/>
        </authorList>
    </citation>
    <scope>NUCLEOTIDE SEQUENCE [LARGE SCALE GENOMIC DNA]</scope>
    <source>
        <strain evidence="13 14">4Y14</strain>
    </source>
</reference>
<keyword evidence="14" id="KW-1185">Reference proteome</keyword>
<organism evidence="13 14">
    <name type="scientific">Chitinilyticum piscinae</name>
    <dbReference type="NCBI Taxonomy" id="2866724"/>
    <lineage>
        <taxon>Bacteria</taxon>
        <taxon>Pseudomonadati</taxon>
        <taxon>Pseudomonadota</taxon>
        <taxon>Betaproteobacteria</taxon>
        <taxon>Neisseriales</taxon>
        <taxon>Chitinibacteraceae</taxon>
        <taxon>Chitinilyticum</taxon>
    </lineage>
</organism>
<protein>
    <recommendedName>
        <fullName evidence="10">Molybdenum cofactor guanylyltransferase</fullName>
        <shortName evidence="10">MoCo guanylyltransferase</shortName>
        <ecNumber evidence="10">2.7.7.77</ecNumber>
    </recommendedName>
    <alternativeName>
        <fullName evidence="10">GTP:molybdopterin guanylyltransferase</fullName>
    </alternativeName>
    <alternativeName>
        <fullName evidence="10">Mo-MPT guanylyltransferase</fullName>
    </alternativeName>
    <alternativeName>
        <fullName evidence="10">Molybdopterin guanylyltransferase</fullName>
    </alternativeName>
    <alternativeName>
        <fullName evidence="10">Molybdopterin-guanine dinucleotide synthase</fullName>
        <shortName evidence="10">MGD synthase</shortName>
    </alternativeName>
</protein>
<dbReference type="RefSeq" id="WP_194115713.1">
    <property type="nucleotide sequence ID" value="NZ_JADFUA010000003.1"/>
</dbReference>
<evidence type="ECO:0000256" key="1">
    <source>
        <dbReference type="ARBA" id="ARBA00005046"/>
    </source>
</evidence>
<dbReference type="EC" id="2.7.7.77" evidence="10"/>
<comment type="cofactor">
    <cofactor evidence="10">
        <name>Mg(2+)</name>
        <dbReference type="ChEBI" id="CHEBI:18420"/>
    </cofactor>
</comment>
<evidence type="ECO:0000256" key="6">
    <source>
        <dbReference type="ARBA" id="ARBA00022842"/>
    </source>
</evidence>
<comment type="function">
    <text evidence="10">Transfers a GMP moiety from GTP to Mo-molybdopterin (Mo-MPT) cofactor (Moco or molybdenum cofactor) to form Mo-molybdopterin guanine dinucleotide (Mo-MGD) cofactor.</text>
</comment>
<dbReference type="PANTHER" id="PTHR19136:SF81">
    <property type="entry name" value="MOLYBDENUM COFACTOR GUANYLYLTRANSFERASE"/>
    <property type="match status" value="1"/>
</dbReference>
<evidence type="ECO:0000256" key="7">
    <source>
        <dbReference type="ARBA" id="ARBA00023134"/>
    </source>
</evidence>
<feature type="binding site" evidence="10">
    <location>
        <position position="101"/>
    </location>
    <ligand>
        <name>Mg(2+)</name>
        <dbReference type="ChEBI" id="CHEBI:18420"/>
    </ligand>
</feature>
<feature type="binding site" evidence="10">
    <location>
        <position position="22"/>
    </location>
    <ligand>
        <name>GTP</name>
        <dbReference type="ChEBI" id="CHEBI:37565"/>
    </ligand>
</feature>
<comment type="catalytic activity">
    <reaction evidence="10">
        <text>Mo-molybdopterin + GTP + H(+) = Mo-molybdopterin guanine dinucleotide + diphosphate</text>
        <dbReference type="Rhea" id="RHEA:34243"/>
        <dbReference type="ChEBI" id="CHEBI:15378"/>
        <dbReference type="ChEBI" id="CHEBI:33019"/>
        <dbReference type="ChEBI" id="CHEBI:37565"/>
        <dbReference type="ChEBI" id="CHEBI:71302"/>
        <dbReference type="ChEBI" id="CHEBI:71310"/>
        <dbReference type="EC" id="2.7.7.77"/>
    </reaction>
</comment>
<dbReference type="CDD" id="cd02503">
    <property type="entry name" value="MobA"/>
    <property type="match status" value="1"/>
</dbReference>
<evidence type="ECO:0000313" key="14">
    <source>
        <dbReference type="Proteomes" id="UP000604481"/>
    </source>
</evidence>
<evidence type="ECO:0000313" key="13">
    <source>
        <dbReference type="EMBL" id="MBE9609199.1"/>
    </source>
</evidence>
<dbReference type="HAMAP" id="MF_00316">
    <property type="entry name" value="MobA"/>
    <property type="match status" value="1"/>
</dbReference>
<comment type="subcellular location">
    <subcellularLocation>
        <location evidence="10">Cytoplasm</location>
    </subcellularLocation>
</comment>
<dbReference type="Gene3D" id="3.90.550.10">
    <property type="entry name" value="Spore Coat Polysaccharide Biosynthesis Protein SpsA, Chain A"/>
    <property type="match status" value="1"/>
</dbReference>
<dbReference type="Gene3D" id="3.30.70.640">
    <property type="entry name" value="Molybdopterin cofactor biosynthesis C (MoaC) domain"/>
    <property type="match status" value="1"/>
</dbReference>
<evidence type="ECO:0000256" key="10">
    <source>
        <dbReference type="HAMAP-Rule" id="MF_00316"/>
    </source>
</evidence>
<dbReference type="Proteomes" id="UP000604481">
    <property type="component" value="Unassembled WGS sequence"/>
</dbReference>
<keyword evidence="13" id="KW-0548">Nucleotidyltransferase</keyword>
<keyword evidence="4 10" id="KW-0479">Metal-binding</keyword>
<keyword evidence="8 10" id="KW-0501">Molybdenum cofactor biosynthesis</keyword>
<feature type="binding site" evidence="10">
    <location>
        <position position="101"/>
    </location>
    <ligand>
        <name>GTP</name>
        <dbReference type="ChEBI" id="CHEBI:37565"/>
    </ligand>
</feature>
<dbReference type="EMBL" id="JADFUA010000003">
    <property type="protein sequence ID" value="MBE9609199.1"/>
    <property type="molecule type" value="Genomic_DNA"/>
</dbReference>
<gene>
    <name evidence="10 13" type="primary">mobA</name>
    <name evidence="13" type="ORF">INR99_07545</name>
</gene>
<evidence type="ECO:0000259" key="11">
    <source>
        <dbReference type="Pfam" id="PF01967"/>
    </source>
</evidence>
<evidence type="ECO:0000256" key="8">
    <source>
        <dbReference type="ARBA" id="ARBA00023150"/>
    </source>
</evidence>
<feature type="domain" description="Molybdopterin cofactor biosynthesis C (MoaC)" evidence="11">
    <location>
        <begin position="214"/>
        <end position="329"/>
    </location>
</feature>
<evidence type="ECO:0000259" key="12">
    <source>
        <dbReference type="Pfam" id="PF12804"/>
    </source>
</evidence>
<keyword evidence="3 10" id="KW-0808">Transferase</keyword>
<sequence length="343" mass="36002">MSMVDAVILSGGAGRRMNGRDKGLIELSGRPLVGWVIDALQAQTCRVGHIMISANRNLPDYSRFGYPVLRDVYPGFPGPLAGVHSAALASPADALLVLPCDAPFLPDDLLARLLGKLHEGGGAVTVRVGGRQLPYPCLLERAILPQLIERMARGDFGLAEWLAELGAAEVELPAGSIANINSFDDLAIQAARLAGVETIALPTESASGGARAGVARAAGELRMQADTLQLFEDGSLADLLGLARAAAMLAAKRAGELVPQHAPQPLGGIRLEFRADRLRNTLHCQASVEAREGRAETEALLAVNLALITIMESCRETDRGLVLGEVRLLDVAAAPAAAMPAVL</sequence>
<comment type="caution">
    <text evidence="10">Lacks conserved residue(s) required for the propagation of feature annotation.</text>
</comment>
<dbReference type="InterPro" id="IPR013482">
    <property type="entry name" value="Molybde_CF_guanTrfase"/>
</dbReference>
<dbReference type="InterPro" id="IPR025877">
    <property type="entry name" value="MobA-like_NTP_Trfase"/>
</dbReference>
<accession>A0A8J7KAJ5</accession>
<comment type="caution">
    <text evidence="13">The sequence shown here is derived from an EMBL/GenBank/DDBJ whole genome shotgun (WGS) entry which is preliminary data.</text>
</comment>
<comment type="pathway">
    <text evidence="1">Cofactor biosynthesis; molybdopterin biosynthesis.</text>
</comment>
<dbReference type="GO" id="GO:0061603">
    <property type="term" value="F:molybdenum cofactor guanylyltransferase activity"/>
    <property type="evidence" value="ECO:0007669"/>
    <property type="project" value="UniProtKB-EC"/>
</dbReference>
<evidence type="ECO:0000256" key="3">
    <source>
        <dbReference type="ARBA" id="ARBA00022679"/>
    </source>
</evidence>
<dbReference type="Pfam" id="PF12804">
    <property type="entry name" value="NTP_transf_3"/>
    <property type="match status" value="1"/>
</dbReference>
<feature type="binding site" evidence="10">
    <location>
        <begin position="9"/>
        <end position="11"/>
    </location>
    <ligand>
        <name>GTP</name>
        <dbReference type="ChEBI" id="CHEBI:37565"/>
    </ligand>
</feature>
<comment type="domain">
    <text evidence="10">The N-terminal domain determines nucleotide recognition and specific binding, while the C-terminal domain determines the specific binding to the target protein.</text>
</comment>
<dbReference type="PANTHER" id="PTHR19136">
    <property type="entry name" value="MOLYBDENUM COFACTOR GUANYLYLTRANSFERASE"/>
    <property type="match status" value="1"/>
</dbReference>
<comment type="subunit">
    <text evidence="10">Monomer.</text>
</comment>
<keyword evidence="6 10" id="KW-0460">Magnesium</keyword>
<dbReference type="InterPro" id="IPR029044">
    <property type="entry name" value="Nucleotide-diphossugar_trans"/>
</dbReference>
<dbReference type="GO" id="GO:1902758">
    <property type="term" value="P:bis(molybdopterin guanine dinucleotide)molybdenum biosynthetic process"/>
    <property type="evidence" value="ECO:0007669"/>
    <property type="project" value="TreeGrafter"/>
</dbReference>
<dbReference type="GO" id="GO:0005737">
    <property type="term" value="C:cytoplasm"/>
    <property type="evidence" value="ECO:0007669"/>
    <property type="project" value="UniProtKB-SubCell"/>
</dbReference>
<keyword evidence="5 10" id="KW-0547">Nucleotide-binding</keyword>
<feature type="binding site" evidence="10">
    <location>
        <position position="71"/>
    </location>
    <ligand>
        <name>GTP</name>
        <dbReference type="ChEBI" id="CHEBI:37565"/>
    </ligand>
</feature>
<dbReference type="InterPro" id="IPR002820">
    <property type="entry name" value="Mopterin_CF_biosynth-C_dom"/>
</dbReference>
<dbReference type="Pfam" id="PF01967">
    <property type="entry name" value="MoaC"/>
    <property type="match status" value="1"/>
</dbReference>
<comment type="similarity">
    <text evidence="10">Belongs to the MobA family.</text>
</comment>
<keyword evidence="2 10" id="KW-0963">Cytoplasm</keyword>